<dbReference type="Gene3D" id="1.25.40.370">
    <property type="match status" value="1"/>
</dbReference>
<feature type="repeat" description="WD" evidence="3">
    <location>
        <begin position="1997"/>
        <end position="2038"/>
    </location>
</feature>
<evidence type="ECO:0000256" key="1">
    <source>
        <dbReference type="ARBA" id="ARBA00022574"/>
    </source>
</evidence>
<dbReference type="Gene3D" id="2.130.10.10">
    <property type="entry name" value="YVTN repeat-like/Quinoprotein amine dehydrogenase"/>
    <property type="match status" value="3"/>
</dbReference>
<dbReference type="PROSITE" id="PS00678">
    <property type="entry name" value="WD_REPEATS_1"/>
    <property type="match status" value="1"/>
</dbReference>
<reference evidence="6 7" key="1">
    <citation type="submission" date="2013-11" db="EMBL/GenBank/DDBJ databases">
        <title>Opisthorchis viverrini - life in the bile duct.</title>
        <authorList>
            <person name="Young N.D."/>
            <person name="Nagarajan N."/>
            <person name="Lin S.J."/>
            <person name="Korhonen P.K."/>
            <person name="Jex A.R."/>
            <person name="Hall R.S."/>
            <person name="Safavi-Hemami H."/>
            <person name="Kaewkong W."/>
            <person name="Bertrand D."/>
            <person name="Gao S."/>
            <person name="Seet Q."/>
            <person name="Wongkham S."/>
            <person name="Teh B.T."/>
            <person name="Wongkham C."/>
            <person name="Intapan P.M."/>
            <person name="Maleewong W."/>
            <person name="Yang X."/>
            <person name="Hu M."/>
            <person name="Wang Z."/>
            <person name="Hofmann A."/>
            <person name="Sternberg P.W."/>
            <person name="Tan P."/>
            <person name="Wang J."/>
            <person name="Gasser R.B."/>
        </authorList>
    </citation>
    <scope>NUCLEOTIDE SEQUENCE [LARGE SCALE GENOMIC DNA]</scope>
</reference>
<proteinExistence type="predicted"/>
<dbReference type="PROSITE" id="PS50294">
    <property type="entry name" value="WD_REPEATS_REGION"/>
    <property type="match status" value="1"/>
</dbReference>
<feature type="compositionally biased region" description="Low complexity" evidence="4">
    <location>
        <begin position="2677"/>
        <end position="2695"/>
    </location>
</feature>
<dbReference type="GeneID" id="20314818"/>
<dbReference type="GO" id="GO:0000722">
    <property type="term" value="P:telomere maintenance via recombination"/>
    <property type="evidence" value="ECO:0007669"/>
    <property type="project" value="TreeGrafter"/>
</dbReference>
<feature type="compositionally biased region" description="Basic and acidic residues" evidence="4">
    <location>
        <begin position="2625"/>
        <end position="2635"/>
    </location>
</feature>
<dbReference type="PROSITE" id="PS50988">
    <property type="entry name" value="TROVE"/>
    <property type="match status" value="1"/>
</dbReference>
<evidence type="ECO:0000256" key="3">
    <source>
        <dbReference type="PROSITE-ProRule" id="PRU00221"/>
    </source>
</evidence>
<keyword evidence="7" id="KW-1185">Reference proteome</keyword>
<dbReference type="InterPro" id="IPR001680">
    <property type="entry name" value="WD40_rpt"/>
</dbReference>
<dbReference type="InterPro" id="IPR015943">
    <property type="entry name" value="WD40/YVTN_repeat-like_dom_sf"/>
</dbReference>
<sequence>MPNHCLPKRVLFSMPNSEWHKQREEYERGHKNAWVLSVILAFQDGDRVILTVPGWRHYKIWLTTDVSGVLVIARVNVRRSKHLGMIVLLNKSWSYGSEASVLNTDVMLSMMMMDLIISSQTKLYKNGESKRHTSGLLDMATTEAGYLWVNSPYHKVYVCSMPVGKLPFFSKKTNVLDTRKGKRLLDSPGLRSNVENKLLTSKNLLLNESSLSSLSFGGLTSVSQSLELSNNLLLRPVRLKSESSTTKPKQLSKRDDSTPMETGREERSSEANKREDILKVCDWLKEPETVEMTPISDELNLALISSKHPYEDLPELSDRCATARIGCRAAKVALVQIVASSLVNERSLNTEENKLELENVISDLRLHDPEFILKAALYCRRELNIRMTANLLVAMACYNEACRPFVDKYFREVIRLPSDWLEVASLFKGISGSNTSNAAFPKVLRKNLVRKFTDFDEYQLAKYNKRKRKPARRKAVSSSKFLMLRSQNANSHSQKFGSERHGQLSLKQMIRTLHIHQPTFHVMCILGKPYPSSVTEFRQAGLEGNWDPKLAGQRMKLPTPLTWETELSSRGNTAGSWESLIKSGKLPYMAMLRNLRNIIKAGVNEETHEAVLRQITNKRAVISSKQFPFRFFTAFVALDELERAFRFNNYLQRIVKNPSKRKNAKASKMFGKIRDVKSVRPMNYTLNILRNYHGALGTAIEISIQNNIPPIHGSTLIVCTKTPCAVNRLRASGLGKSLRTVGLLLGLMCASKCESYSMYISDQTRASHFEPSFASLQSYMSAADRFPKKYWDILVCVREVFKASKKVKTVKLTALIQNFYAMKQRFDTVLVLGPLHAELLEYVRNCREHYGPVNAVWANLSGSPYRGELSALKDWVIVKGATDIVLRYIAETSNDGLLEHIERIDELYGLEKTPRIHFVRQALTDPSLTETELQIERPISDWRCCRVFISSTFRDMHAERDLLCGLVIPNIRQFAARELRVHVNEVDLRWGVPEPATRSSQSLQMCLEQAYSADIFILLVGERYGWVPKSALVNSLPKPILRQLNKFYTPGMSITEMEYRLAKRSAEQHVPVHVRRNYPNRAHEAVTQRIHAFIRAADSLNAVPSLHKLDFEEQHLEKAKRLATFKELLQKDGVVVLESYPAWFNGVIARRPVMGNLTELGLKLSQCLHDSLCRLYKATIPTSLADRSYELPRSPTVDASFLRIFVEPVASAIAPRQLLQLEKAFLELNSRGKQCRTVRSLAAQKISPNPNDRSDAPILTKFSASDGAILLVTGSSGCGKTTHLAALSMSLSTTKWCPRQSTGHAAFEAADPRAKLLSSQASRSGVFPFESQRPKLERFIVLPQFVDGLPATGLAPKMRIADILDCWNELLLADVEAAASRSGCLTKQVDQIKDSTEIEGSSFAGSASSPDALLRFKMLRFADLLKIVGSFVGTRYAFLLDAADHLQPMLFDWLPDVLPENVRFVISCHSDSLAARKLAARPDCLALSIGGLTAAERSAAVRTLFGQYGKVLRESTFGNQLSVLVNKRNAEIPLYLRLACDELRLYGTYEELDSQLRALPDTVPKLVQHMIARVETECGSSLTSAALAFMCCSQKPLATDELHVLIDSWMLATRSDPVSTKSTPVGDPWYTLETDLPPTTSSIADLISREREVESLLNSAALNRSRKVCLPHLAFYTLLSGLRPLLAGMGDESQNDEDDDDEDRVSVASKGWLRFRSQEIKNHVRDIVFVNKGSSLPAYSRLGFHQTSRTLAQSHTSKRAKVSGFPDMAATTDGKINEEFIHWLLATKLPDLEYKIYHLFHAGKFHTVCRLLTSAIFLTAKFRAGLRSSLLEDFQIQATGSVDVQERWMKACQNDAVKLRLDAIRIFVGIHNSVLSRYPFLFGELAINYEVEKSVQQLGIAYLSLTNKSSLSSSGAPSVRLFIRHNYMSEAPVLPVKVSSPSGVDTLTAVAVSSNSSLVVYGDQSGTITVAELGSFRELRSLFGHRGAVCSLCFLSTDTTTSSIASFNRSGSQYQLASTAQDGSIYLWNLETDSSNSGRLQLSDGSRIASLTGVHRRSVTCVVWHPERHLLATGGLDCLIVIWTLSQAETGRFQGISRDQSALPPHRVFGTRFSPINCLAFRLPTGTLMAQSNERDSLDVLAVGCWDGSVHIYDLCRLRQVKVFSASNFAISAMAYSPNGGHLLATQDVRGQLFLWNSTRYTLLSGFTQVITNPRLCLEIGFPDSVNCQHGQLCFTRPNGRYLIQSGNANLQNGYLSVWNAQLGFTICPWRKLDGSLRASVTAFTVDPYNHLLVTGSSLGAVSLICSRTARVIHTAHDLRPGESSRVQCIACHAVPSHMVIEPTFLVIIGLSNGLVQIYRFAVELPRCERQAASYKGSTCCSCKLVDCRSLRKDYCHSAGDRENLVAHGGGTLCVAIDDKIAVSGGGNAVCEAWVYEYSHKQLVGDPHFLCGIDDAVTAVATRNHCVAVASKNRMLRVYRLVDDAFSIHVCIPHAANDWITSLTWSDIGCGQSSYSASLVVGSNDGMVYTYRIYRQKSHKRIQSIGGPGGPITSLSSKGQFVACGSMEGLVRLWRINKWKRLEPLTTLDSTHIGRGDQAPTGTSTTVVLFNEEHVALPTSDEDVESTKVDTEQRNNTEQITENSETDLEPVKESTPEKSDAISVEMKDTTREEHESTTNAEPAESESEASSTYYETSDESEAETSISSESDEIPRRNTSCLMSVGMNVGATVSDTFDATNLRLVIGLETELPSGASKSSIGPYHYRIVAPFLPERLALAQGHSGVSATGLAALDTSNDEAAACFISVAKKQHTNQIAADIRHWCLPIPQDCPAPVAEHTGAVTCMSRFWSTNPIGWCASGGEDGRVVFRRSVQKTVDTRTDPSPLELANFLQNSSWLVAFSISFFYDPVQPIVPISSLYIVSAPQAHFVYVAAGKMVWLLIIPDAMMSVLETTSSCTVNDLEGLTNPDNKWGDRIRVLSLSFSDAIIELCPLLEPISSSSDCFCLLASFGNASLMQLVHNKSFPSFDSKNGPKLSSLELPSSACWATSWHPFGATSAVGLASNTPIILSKQDGKLTLNQLWPDAKLDSMGNIKYIEPVGNLPINGQRECYLVVALSHEIYTTYLIDRQCVVLAKSEPVLLPITVTAVCALRDANNHASPTVDEKTLQIVVATSDGILHLLEFDYEQSFSLSAPVGLYPTGNHVTNVQLLRLDPLQVLVGSQTGQTDVYSIV</sequence>
<dbReference type="OrthoDB" id="427368at2759"/>
<feature type="region of interest" description="Disordered" evidence="4">
    <location>
        <begin position="2616"/>
        <end position="2714"/>
    </location>
</feature>
<dbReference type="KEGG" id="ovi:T265_00630"/>
<dbReference type="STRING" id="6198.A0A075A2B9"/>
<dbReference type="RefSeq" id="XP_009162722.1">
    <property type="nucleotide sequence ID" value="XM_009164458.1"/>
</dbReference>
<evidence type="ECO:0000259" key="5">
    <source>
        <dbReference type="PROSITE" id="PS50988"/>
    </source>
</evidence>
<dbReference type="InterPro" id="IPR008858">
    <property type="entry name" value="TROVE_dom"/>
</dbReference>
<dbReference type="InterPro" id="IPR019775">
    <property type="entry name" value="WD40_repeat_CS"/>
</dbReference>
<dbReference type="InterPro" id="IPR025139">
    <property type="entry name" value="DUF4062"/>
</dbReference>
<evidence type="ECO:0000256" key="2">
    <source>
        <dbReference type="ARBA" id="ARBA00022737"/>
    </source>
</evidence>
<feature type="compositionally biased region" description="Basic and acidic residues" evidence="4">
    <location>
        <begin position="252"/>
        <end position="273"/>
    </location>
</feature>
<dbReference type="SMART" id="SM00320">
    <property type="entry name" value="WD40"/>
    <property type="match status" value="10"/>
</dbReference>
<dbReference type="Proteomes" id="UP000054324">
    <property type="component" value="Unassembled WGS sequence"/>
</dbReference>
<dbReference type="SUPFAM" id="SSF50978">
    <property type="entry name" value="WD40 repeat-like"/>
    <property type="match status" value="2"/>
</dbReference>
<dbReference type="InterPro" id="IPR027417">
    <property type="entry name" value="P-loop_NTPase"/>
</dbReference>
<dbReference type="SUPFAM" id="SSF140864">
    <property type="entry name" value="TROVE domain-like"/>
    <property type="match status" value="1"/>
</dbReference>
<accession>A0A075A2B9</accession>
<dbReference type="Pfam" id="PF13271">
    <property type="entry name" value="DUF4062"/>
    <property type="match status" value="1"/>
</dbReference>
<dbReference type="GO" id="GO:0070034">
    <property type="term" value="F:telomerase RNA binding"/>
    <property type="evidence" value="ECO:0007669"/>
    <property type="project" value="TreeGrafter"/>
</dbReference>
<dbReference type="Pfam" id="PF00400">
    <property type="entry name" value="WD40"/>
    <property type="match status" value="3"/>
</dbReference>
<protein>
    <recommendedName>
        <fullName evidence="5">TROVE domain-containing protein</fullName>
    </recommendedName>
</protein>
<evidence type="ECO:0000313" key="7">
    <source>
        <dbReference type="Proteomes" id="UP000054324"/>
    </source>
</evidence>
<feature type="domain" description="TROVE" evidence="5">
    <location>
        <begin position="317"/>
        <end position="713"/>
    </location>
</feature>
<name>A0A075A2B9_OPIVI</name>
<feature type="region of interest" description="Disordered" evidence="4">
    <location>
        <begin position="239"/>
        <end position="273"/>
    </location>
</feature>
<dbReference type="InterPro" id="IPR037214">
    <property type="entry name" value="TROVE_dom_sf"/>
</dbReference>
<dbReference type="PANTHER" id="PTHR44791:SF1">
    <property type="entry name" value="TELOMERASE PROTEIN COMPONENT 1"/>
    <property type="match status" value="1"/>
</dbReference>
<dbReference type="InterPro" id="IPR036322">
    <property type="entry name" value="WD40_repeat_dom_sf"/>
</dbReference>
<feature type="compositionally biased region" description="Basic and acidic residues" evidence="4">
    <location>
        <begin position="2649"/>
        <end position="2676"/>
    </location>
</feature>
<dbReference type="Pfam" id="PF05731">
    <property type="entry name" value="TROVE"/>
    <property type="match status" value="1"/>
</dbReference>
<dbReference type="GO" id="GO:0003720">
    <property type="term" value="F:telomerase activity"/>
    <property type="evidence" value="ECO:0007669"/>
    <property type="project" value="TreeGrafter"/>
</dbReference>
<feature type="repeat" description="WD" evidence="3">
    <location>
        <begin position="2052"/>
        <end position="2093"/>
    </location>
</feature>
<keyword evidence="1 3" id="KW-0853">WD repeat</keyword>
<evidence type="ECO:0000313" key="6">
    <source>
        <dbReference type="EMBL" id="KER33516.1"/>
    </source>
</evidence>
<dbReference type="CTD" id="20314818"/>
<dbReference type="InterPro" id="IPR052652">
    <property type="entry name" value="Telomerase_Complex_Comp"/>
</dbReference>
<keyword evidence="2" id="KW-0677">Repeat</keyword>
<organism evidence="6 7">
    <name type="scientific">Opisthorchis viverrini</name>
    <name type="common">Southeast Asian liver fluke</name>
    <dbReference type="NCBI Taxonomy" id="6198"/>
    <lineage>
        <taxon>Eukaryota</taxon>
        <taxon>Metazoa</taxon>
        <taxon>Spiralia</taxon>
        <taxon>Lophotrochozoa</taxon>
        <taxon>Platyhelminthes</taxon>
        <taxon>Trematoda</taxon>
        <taxon>Digenea</taxon>
        <taxon>Opisthorchiida</taxon>
        <taxon>Opisthorchiata</taxon>
        <taxon>Opisthorchiidae</taxon>
        <taxon>Opisthorchis</taxon>
    </lineage>
</organism>
<dbReference type="PANTHER" id="PTHR44791">
    <property type="entry name" value="TELOMERASE PROTEIN COMPONENT 1 TEP1"/>
    <property type="match status" value="1"/>
</dbReference>
<evidence type="ECO:0000256" key="4">
    <source>
        <dbReference type="SAM" id="MobiDB-lite"/>
    </source>
</evidence>
<dbReference type="SUPFAM" id="SSF52540">
    <property type="entry name" value="P-loop containing nucleoside triphosphate hydrolases"/>
    <property type="match status" value="1"/>
</dbReference>
<dbReference type="GO" id="GO:0005697">
    <property type="term" value="C:telomerase holoenzyme complex"/>
    <property type="evidence" value="ECO:0007669"/>
    <property type="project" value="TreeGrafter"/>
</dbReference>
<dbReference type="EMBL" id="KL596624">
    <property type="protein sequence ID" value="KER33516.1"/>
    <property type="molecule type" value="Genomic_DNA"/>
</dbReference>
<gene>
    <name evidence="6" type="ORF">T265_00630</name>
</gene>
<dbReference type="PROSITE" id="PS50082">
    <property type="entry name" value="WD_REPEATS_2"/>
    <property type="match status" value="2"/>
</dbReference>